<dbReference type="Proteomes" id="UP001218218">
    <property type="component" value="Unassembled WGS sequence"/>
</dbReference>
<keyword evidence="3" id="KW-0812">Transmembrane</keyword>
<evidence type="ECO:0000256" key="2">
    <source>
        <dbReference type="SAM" id="MobiDB-lite"/>
    </source>
</evidence>
<reference evidence="5" key="1">
    <citation type="submission" date="2023-03" db="EMBL/GenBank/DDBJ databases">
        <title>Massive genome expansion in bonnet fungi (Mycena s.s.) driven by repeated elements and novel gene families across ecological guilds.</title>
        <authorList>
            <consortium name="Lawrence Berkeley National Laboratory"/>
            <person name="Harder C.B."/>
            <person name="Miyauchi S."/>
            <person name="Viragh M."/>
            <person name="Kuo A."/>
            <person name="Thoen E."/>
            <person name="Andreopoulos B."/>
            <person name="Lu D."/>
            <person name="Skrede I."/>
            <person name="Drula E."/>
            <person name="Henrissat B."/>
            <person name="Morin E."/>
            <person name="Kohler A."/>
            <person name="Barry K."/>
            <person name="LaButti K."/>
            <person name="Morin E."/>
            <person name="Salamov A."/>
            <person name="Lipzen A."/>
            <person name="Mereny Z."/>
            <person name="Hegedus B."/>
            <person name="Baldrian P."/>
            <person name="Stursova M."/>
            <person name="Weitz H."/>
            <person name="Taylor A."/>
            <person name="Grigoriev I.V."/>
            <person name="Nagy L.G."/>
            <person name="Martin F."/>
            <person name="Kauserud H."/>
        </authorList>
    </citation>
    <scope>NUCLEOTIDE SEQUENCE</scope>
    <source>
        <strain evidence="5">CBHHK002</strain>
    </source>
</reference>
<feature type="compositionally biased region" description="Low complexity" evidence="2">
    <location>
        <begin position="168"/>
        <end position="196"/>
    </location>
</feature>
<keyword evidence="6" id="KW-1185">Reference proteome</keyword>
<feature type="region of interest" description="Disordered" evidence="2">
    <location>
        <begin position="154"/>
        <end position="235"/>
    </location>
</feature>
<evidence type="ECO:0000256" key="3">
    <source>
        <dbReference type="SAM" id="Phobius"/>
    </source>
</evidence>
<protein>
    <submittedName>
        <fullName evidence="5">Uncharacterized protein</fullName>
    </submittedName>
</protein>
<dbReference type="EMBL" id="JARIHO010000122">
    <property type="protein sequence ID" value="KAJ7302026.1"/>
    <property type="molecule type" value="Genomic_DNA"/>
</dbReference>
<gene>
    <name evidence="5" type="ORF">DFH08DRAFT_978255</name>
</gene>
<dbReference type="Gene3D" id="2.40.40.10">
    <property type="entry name" value="RlpA-like domain"/>
    <property type="match status" value="1"/>
</dbReference>
<keyword evidence="1 4" id="KW-0732">Signal</keyword>
<feature type="chain" id="PRO_5042132040" evidence="4">
    <location>
        <begin position="21"/>
        <end position="328"/>
    </location>
</feature>
<comment type="caution">
    <text evidence="5">The sequence shown here is derived from an EMBL/GenBank/DDBJ whole genome shotgun (WGS) entry which is preliminary data.</text>
</comment>
<keyword evidence="3" id="KW-1133">Transmembrane helix</keyword>
<evidence type="ECO:0000313" key="5">
    <source>
        <dbReference type="EMBL" id="KAJ7302026.1"/>
    </source>
</evidence>
<sequence>MHYSTLAFAFALPLALTASAHQRRASQNHRELARRAKGDLLDKRDTSNGARWTFYSTGLGACGGTNSDSDFIVALNQDTFGTAYPSKYCNKKITMTYNGKTTTATIVDSCPGCPSPGGLDLSPGLFSFFADESVGVIYGDWSFVDDSDLTTSTTQHKTTTAAPPPPATTTTHTTPHTTTTEAKPTTTTTQQKITTAAPPPPATTTTHTTPHTTTTEARPTTTETPTSSTVQMTPTSSVVKVASSSVVKVASSSVAHVVSSSAAAAPTTTPEVVGNVATQPDADSASTSSAAPAPINGGLGEGTGGAATLSFSSALMGAVVLAVAAVLA</sequence>
<dbReference type="CDD" id="cd22191">
    <property type="entry name" value="DPBB_RlpA_EXP_N-like"/>
    <property type="match status" value="1"/>
</dbReference>
<dbReference type="InterPro" id="IPR051477">
    <property type="entry name" value="Expansin_CellWall"/>
</dbReference>
<feature type="signal peptide" evidence="4">
    <location>
        <begin position="1"/>
        <end position="20"/>
    </location>
</feature>
<feature type="compositionally biased region" description="Low complexity" evidence="2">
    <location>
        <begin position="203"/>
        <end position="229"/>
    </location>
</feature>
<dbReference type="AlphaFoldDB" id="A0AAD6YZ13"/>
<evidence type="ECO:0000256" key="4">
    <source>
        <dbReference type="SAM" id="SignalP"/>
    </source>
</evidence>
<feature type="region of interest" description="Disordered" evidence="2">
    <location>
        <begin position="259"/>
        <end position="296"/>
    </location>
</feature>
<feature type="transmembrane region" description="Helical" evidence="3">
    <location>
        <begin position="309"/>
        <end position="327"/>
    </location>
</feature>
<evidence type="ECO:0000256" key="1">
    <source>
        <dbReference type="ARBA" id="ARBA00022729"/>
    </source>
</evidence>
<evidence type="ECO:0000313" key="6">
    <source>
        <dbReference type="Proteomes" id="UP001218218"/>
    </source>
</evidence>
<name>A0AAD6YZ13_9AGAR</name>
<keyword evidence="3" id="KW-0472">Membrane</keyword>
<dbReference type="PANTHER" id="PTHR31836:SF28">
    <property type="entry name" value="SRCR DOMAIN-CONTAINING PROTEIN-RELATED"/>
    <property type="match status" value="1"/>
</dbReference>
<accession>A0AAD6YZ13</accession>
<organism evidence="5 6">
    <name type="scientific">Mycena albidolilacea</name>
    <dbReference type="NCBI Taxonomy" id="1033008"/>
    <lineage>
        <taxon>Eukaryota</taxon>
        <taxon>Fungi</taxon>
        <taxon>Dikarya</taxon>
        <taxon>Basidiomycota</taxon>
        <taxon>Agaricomycotina</taxon>
        <taxon>Agaricomycetes</taxon>
        <taxon>Agaricomycetidae</taxon>
        <taxon>Agaricales</taxon>
        <taxon>Marasmiineae</taxon>
        <taxon>Mycenaceae</taxon>
        <taxon>Mycena</taxon>
    </lineage>
</organism>
<dbReference type="SUPFAM" id="SSF50685">
    <property type="entry name" value="Barwin-like endoglucanases"/>
    <property type="match status" value="1"/>
</dbReference>
<dbReference type="InterPro" id="IPR036908">
    <property type="entry name" value="RlpA-like_sf"/>
</dbReference>
<proteinExistence type="predicted"/>
<feature type="compositionally biased region" description="Low complexity" evidence="2">
    <location>
        <begin position="277"/>
        <end position="294"/>
    </location>
</feature>
<dbReference type="PANTHER" id="PTHR31836">
    <property type="match status" value="1"/>
</dbReference>